<feature type="binding site" evidence="4">
    <location>
        <position position="254"/>
    </location>
    <ligand>
        <name>S-adenosyl-L-methionine</name>
        <dbReference type="ChEBI" id="CHEBI:59789"/>
    </ligand>
</feature>
<dbReference type="InterPro" id="IPR029063">
    <property type="entry name" value="SAM-dependent_MTases_sf"/>
</dbReference>
<dbReference type="Gene3D" id="3.40.50.150">
    <property type="entry name" value="Vaccinia Virus protein VP39"/>
    <property type="match status" value="1"/>
</dbReference>
<dbReference type="GO" id="GO:0070041">
    <property type="term" value="F:rRNA (uridine-C5-)-methyltransferase activity"/>
    <property type="evidence" value="ECO:0007669"/>
    <property type="project" value="TreeGrafter"/>
</dbReference>
<sequence>MKDEKMAKASDWVEVTVEKAVYGGDGMGRLADGRAIFVPFGLPGEIVWVEIVEEKRGHARGIIREWVSCSPERIEARCRHYGLCGGCHYQHLPYEKQLEFKREVVQEQLERIAGVKDVRVDATVASPKTWNYRNTIQFHLSETGKLGFLEAGSHRVVEISECHLPETVIDEVWKKLEFDSGAGYERIEVSQGADEEALITLYSSSLEMPEMELDLPVSAVQINPAGKVVLAGDDCLWMEVLGRTFKVSAGSFFQVNLGVAEKMVEHVISLIPADRQQSLLDLYCGVGLFSAFAASKVGQVTGVELSESACDDFADNLQEFDNVSLYVGAAEDVLPALTQKYDIVIADPPRAGLQREALDALVKVAPKKIIYVSCDPSTLARDAKRLIEKGYTLAQATPFDMFPQTYHVETVAVFDRSL</sequence>
<dbReference type="STRING" id="1134406.ADN00_07910"/>
<comment type="caution">
    <text evidence="7">The sequence shown here is derived from an EMBL/GenBank/DDBJ whole genome shotgun (WGS) entry which is preliminary data.</text>
</comment>
<dbReference type="CDD" id="cd02440">
    <property type="entry name" value="AdoMet_MTases"/>
    <property type="match status" value="1"/>
</dbReference>
<dbReference type="Gene3D" id="2.40.50.140">
    <property type="entry name" value="Nucleic acid-binding proteins"/>
    <property type="match status" value="1"/>
</dbReference>
<evidence type="ECO:0000256" key="4">
    <source>
        <dbReference type="PROSITE-ProRule" id="PRU01024"/>
    </source>
</evidence>
<dbReference type="InterPro" id="IPR010280">
    <property type="entry name" value="U5_MeTrfase_fam"/>
</dbReference>
<evidence type="ECO:0000313" key="8">
    <source>
        <dbReference type="Proteomes" id="UP000050417"/>
    </source>
</evidence>
<comment type="similarity">
    <text evidence="4">Belongs to the class I-like SAM-binding methyltransferase superfamily. RNA M5U methyltransferase family.</text>
</comment>
<evidence type="ECO:0000259" key="6">
    <source>
        <dbReference type="PROSITE" id="PS50926"/>
    </source>
</evidence>
<feature type="binding site" evidence="4">
    <location>
        <position position="304"/>
    </location>
    <ligand>
        <name>S-adenosyl-L-methionine</name>
        <dbReference type="ChEBI" id="CHEBI:59789"/>
    </ligand>
</feature>
<gene>
    <name evidence="7" type="ORF">ADN00_07910</name>
</gene>
<dbReference type="SUPFAM" id="SSF50249">
    <property type="entry name" value="Nucleic acid-binding proteins"/>
    <property type="match status" value="1"/>
</dbReference>
<feature type="active site" description="Nucleophile" evidence="4">
    <location>
        <position position="374"/>
    </location>
</feature>
<evidence type="ECO:0000256" key="1">
    <source>
        <dbReference type="ARBA" id="ARBA00022603"/>
    </source>
</evidence>
<dbReference type="EMBL" id="LGCL01000021">
    <property type="protein sequence ID" value="KPL77804.1"/>
    <property type="molecule type" value="Genomic_DNA"/>
</dbReference>
<dbReference type="PROSITE" id="PS50926">
    <property type="entry name" value="TRAM"/>
    <property type="match status" value="1"/>
</dbReference>
<dbReference type="PATRIC" id="fig|1134406.4.peg.582"/>
<evidence type="ECO:0000256" key="2">
    <source>
        <dbReference type="ARBA" id="ARBA00022679"/>
    </source>
</evidence>
<dbReference type="PROSITE" id="PS51687">
    <property type="entry name" value="SAM_MT_RNA_M5U"/>
    <property type="match status" value="1"/>
</dbReference>
<dbReference type="AlphaFoldDB" id="A0A0P6XDI7"/>
<evidence type="ECO:0000256" key="5">
    <source>
        <dbReference type="PROSITE-ProRule" id="PRU10015"/>
    </source>
</evidence>
<feature type="domain" description="TRAM" evidence="6">
    <location>
        <begin position="6"/>
        <end position="65"/>
    </location>
</feature>
<dbReference type="RefSeq" id="WP_075062448.1">
    <property type="nucleotide sequence ID" value="NZ_LGCL01000021.1"/>
</dbReference>
<dbReference type="InterPro" id="IPR030391">
    <property type="entry name" value="MeTrfase_TrmA_CS"/>
</dbReference>
<dbReference type="GO" id="GO:0070475">
    <property type="term" value="P:rRNA base methylation"/>
    <property type="evidence" value="ECO:0007669"/>
    <property type="project" value="TreeGrafter"/>
</dbReference>
<organism evidence="7 8">
    <name type="scientific">Ornatilinea apprima</name>
    <dbReference type="NCBI Taxonomy" id="1134406"/>
    <lineage>
        <taxon>Bacteria</taxon>
        <taxon>Bacillati</taxon>
        <taxon>Chloroflexota</taxon>
        <taxon>Anaerolineae</taxon>
        <taxon>Anaerolineales</taxon>
        <taxon>Anaerolineaceae</taxon>
        <taxon>Ornatilinea</taxon>
    </lineage>
</organism>
<dbReference type="Gene3D" id="2.40.50.1070">
    <property type="match status" value="1"/>
</dbReference>
<reference evidence="7 8" key="1">
    <citation type="submission" date="2015-07" db="EMBL/GenBank/DDBJ databases">
        <title>Genome sequence of Ornatilinea apprima DSM 23815.</title>
        <authorList>
            <person name="Hemp J."/>
            <person name="Ward L.M."/>
            <person name="Pace L.A."/>
            <person name="Fischer W.W."/>
        </authorList>
    </citation>
    <scope>NUCLEOTIDE SEQUENCE [LARGE SCALE GENOMIC DNA]</scope>
    <source>
        <strain evidence="7 8">P3M-1</strain>
    </source>
</reference>
<evidence type="ECO:0000313" key="7">
    <source>
        <dbReference type="EMBL" id="KPL77804.1"/>
    </source>
</evidence>
<keyword evidence="1 4" id="KW-0489">Methyltransferase</keyword>
<dbReference type="InterPro" id="IPR030390">
    <property type="entry name" value="MeTrfase_TrmA_AS"/>
</dbReference>
<dbReference type="Proteomes" id="UP000050417">
    <property type="component" value="Unassembled WGS sequence"/>
</dbReference>
<dbReference type="InterPro" id="IPR002792">
    <property type="entry name" value="TRAM_dom"/>
</dbReference>
<feature type="binding site" evidence="4">
    <location>
        <position position="347"/>
    </location>
    <ligand>
        <name>S-adenosyl-L-methionine</name>
        <dbReference type="ChEBI" id="CHEBI:59789"/>
    </ligand>
</feature>
<keyword evidence="3 4" id="KW-0949">S-adenosyl-L-methionine</keyword>
<evidence type="ECO:0000256" key="3">
    <source>
        <dbReference type="ARBA" id="ARBA00022691"/>
    </source>
</evidence>
<dbReference type="PROSITE" id="PS01230">
    <property type="entry name" value="TRMA_1"/>
    <property type="match status" value="1"/>
</dbReference>
<keyword evidence="2 4" id="KW-0808">Transferase</keyword>
<dbReference type="PANTHER" id="PTHR11061:SF30">
    <property type="entry name" value="TRNA (URACIL(54)-C(5))-METHYLTRANSFERASE"/>
    <property type="match status" value="1"/>
</dbReference>
<dbReference type="Pfam" id="PF05958">
    <property type="entry name" value="tRNA_U5-meth_tr"/>
    <property type="match status" value="1"/>
</dbReference>
<dbReference type="Pfam" id="PF01938">
    <property type="entry name" value="TRAM"/>
    <property type="match status" value="1"/>
</dbReference>
<name>A0A0P6XDI7_9CHLR</name>
<protein>
    <recommendedName>
        <fullName evidence="6">TRAM domain-containing protein</fullName>
    </recommendedName>
</protein>
<proteinExistence type="inferred from homology"/>
<dbReference type="PANTHER" id="PTHR11061">
    <property type="entry name" value="RNA M5U METHYLTRANSFERASE"/>
    <property type="match status" value="1"/>
</dbReference>
<dbReference type="InterPro" id="IPR012340">
    <property type="entry name" value="NA-bd_OB-fold"/>
</dbReference>
<dbReference type="OrthoDB" id="9804590at2"/>
<dbReference type="SUPFAM" id="SSF53335">
    <property type="entry name" value="S-adenosyl-L-methionine-dependent methyltransferases"/>
    <property type="match status" value="1"/>
</dbReference>
<accession>A0A0P6XDI7</accession>
<keyword evidence="8" id="KW-1185">Reference proteome</keyword>
<dbReference type="PROSITE" id="PS01231">
    <property type="entry name" value="TRMA_2"/>
    <property type="match status" value="1"/>
</dbReference>
<feature type="binding site" evidence="4">
    <location>
        <position position="283"/>
    </location>
    <ligand>
        <name>S-adenosyl-L-methionine</name>
        <dbReference type="ChEBI" id="CHEBI:59789"/>
    </ligand>
</feature>
<feature type="active site" evidence="5">
    <location>
        <position position="374"/>
    </location>
</feature>